<reference evidence="3 4" key="1">
    <citation type="submission" date="2019-07" db="EMBL/GenBank/DDBJ databases">
        <title>Seonamhaeicola sp. W255 draft genome.</title>
        <authorList>
            <person name="Zhang X.-Y."/>
            <person name="Zhang R."/>
            <person name="Zhong Y.-L."/>
            <person name="Du Z.-J."/>
        </authorList>
    </citation>
    <scope>NUCLEOTIDE SEQUENCE [LARGE SCALE GENOMIC DNA]</scope>
    <source>
        <strain evidence="3 4">W255</strain>
    </source>
</reference>
<protein>
    <submittedName>
        <fullName evidence="3">Acyltransferase</fullName>
    </submittedName>
</protein>
<accession>A0A562YC06</accession>
<evidence type="ECO:0000256" key="1">
    <source>
        <dbReference type="SAM" id="Phobius"/>
    </source>
</evidence>
<feature type="transmembrane region" description="Helical" evidence="1">
    <location>
        <begin position="300"/>
        <end position="323"/>
    </location>
</feature>
<feature type="transmembrane region" description="Helical" evidence="1">
    <location>
        <begin position="266"/>
        <end position="288"/>
    </location>
</feature>
<sequence length="377" mass="45185">MKSEKTRIYGLDLVRAIAIAMVIFSHTLYIFQGYNNIMTQGMQIVGVQGVEIFFVLSGFLIGEILLRLLKNGNFTKKVMLHFWLRRWFRTLPLYFLMLIVNITVALIIGFNLPQDIWKYFFFWQNFIEYHIPFFPESWSLSVEEYAYILAPICIYIFSRPFKKKDVVFLYVSIFLVLVFFITKMGYYFSTLNEPQSWEVWNSRLKAIVVYRLDAIFYGFILAYVFNRNQTKFKQIKDSLFVVGISFWFLFIILMPLLGVTIQKFPFYWNVLYLPLNSIGICLIFPYFYFLKKPHKRVAKLIESISLYSYAVYLLHYTFILYVIRLCFDFNTFSFLERIICAILYVLGTYILSKLVYIYFEKPTTDLRDSKLIKRYFN</sequence>
<dbReference type="Proteomes" id="UP000295814">
    <property type="component" value="Unassembled WGS sequence"/>
</dbReference>
<dbReference type="RefSeq" id="WP_133357118.1">
    <property type="nucleotide sequence ID" value="NZ_SMZJ02000007.1"/>
</dbReference>
<dbReference type="OrthoDB" id="290051at2"/>
<feature type="transmembrane region" description="Helical" evidence="1">
    <location>
        <begin position="238"/>
        <end position="260"/>
    </location>
</feature>
<dbReference type="PANTHER" id="PTHR23028">
    <property type="entry name" value="ACETYLTRANSFERASE"/>
    <property type="match status" value="1"/>
</dbReference>
<name>A0A562YC06_9FLAO</name>
<evidence type="ECO:0000313" key="4">
    <source>
        <dbReference type="Proteomes" id="UP000295814"/>
    </source>
</evidence>
<dbReference type="GO" id="GO:0000271">
    <property type="term" value="P:polysaccharide biosynthetic process"/>
    <property type="evidence" value="ECO:0007669"/>
    <property type="project" value="TreeGrafter"/>
</dbReference>
<organism evidence="3 4">
    <name type="scientific">Seonamhaeicola sediminis</name>
    <dbReference type="NCBI Taxonomy" id="2528206"/>
    <lineage>
        <taxon>Bacteria</taxon>
        <taxon>Pseudomonadati</taxon>
        <taxon>Bacteroidota</taxon>
        <taxon>Flavobacteriia</taxon>
        <taxon>Flavobacteriales</taxon>
        <taxon>Flavobacteriaceae</taxon>
    </lineage>
</organism>
<dbReference type="GO" id="GO:0016020">
    <property type="term" value="C:membrane"/>
    <property type="evidence" value="ECO:0007669"/>
    <property type="project" value="TreeGrafter"/>
</dbReference>
<dbReference type="AlphaFoldDB" id="A0A562YC06"/>
<dbReference type="Pfam" id="PF01757">
    <property type="entry name" value="Acyl_transf_3"/>
    <property type="match status" value="1"/>
</dbReference>
<comment type="caution">
    <text evidence="3">The sequence shown here is derived from an EMBL/GenBank/DDBJ whole genome shotgun (WGS) entry which is preliminary data.</text>
</comment>
<feature type="transmembrane region" description="Helical" evidence="1">
    <location>
        <begin position="168"/>
        <end position="188"/>
    </location>
</feature>
<dbReference type="GO" id="GO:0016747">
    <property type="term" value="F:acyltransferase activity, transferring groups other than amino-acyl groups"/>
    <property type="evidence" value="ECO:0007669"/>
    <property type="project" value="InterPro"/>
</dbReference>
<proteinExistence type="predicted"/>
<dbReference type="EMBL" id="SMZJ02000007">
    <property type="protein sequence ID" value="TWO31818.1"/>
    <property type="molecule type" value="Genomic_DNA"/>
</dbReference>
<feature type="transmembrane region" description="Helical" evidence="1">
    <location>
        <begin position="12"/>
        <end position="32"/>
    </location>
</feature>
<feature type="transmembrane region" description="Helical" evidence="1">
    <location>
        <begin position="52"/>
        <end position="70"/>
    </location>
</feature>
<feature type="transmembrane region" description="Helical" evidence="1">
    <location>
        <begin position="335"/>
        <end position="359"/>
    </location>
</feature>
<dbReference type="PANTHER" id="PTHR23028:SF53">
    <property type="entry name" value="ACYL_TRANSF_3 DOMAIN-CONTAINING PROTEIN"/>
    <property type="match status" value="1"/>
</dbReference>
<keyword evidence="3" id="KW-0808">Transferase</keyword>
<keyword evidence="1" id="KW-0812">Transmembrane</keyword>
<gene>
    <name evidence="3" type="ORF">E1J38_012125</name>
</gene>
<keyword evidence="4" id="KW-1185">Reference proteome</keyword>
<keyword evidence="1" id="KW-1133">Transmembrane helix</keyword>
<feature type="transmembrane region" description="Helical" evidence="1">
    <location>
        <begin position="208"/>
        <end position="226"/>
    </location>
</feature>
<dbReference type="InterPro" id="IPR050879">
    <property type="entry name" value="Acyltransferase_3"/>
</dbReference>
<feature type="transmembrane region" description="Helical" evidence="1">
    <location>
        <begin position="91"/>
        <end position="112"/>
    </location>
</feature>
<evidence type="ECO:0000259" key="2">
    <source>
        <dbReference type="Pfam" id="PF01757"/>
    </source>
</evidence>
<feature type="domain" description="Acyltransferase 3" evidence="2">
    <location>
        <begin position="8"/>
        <end position="352"/>
    </location>
</feature>
<dbReference type="InterPro" id="IPR002656">
    <property type="entry name" value="Acyl_transf_3_dom"/>
</dbReference>
<evidence type="ECO:0000313" key="3">
    <source>
        <dbReference type="EMBL" id="TWO31818.1"/>
    </source>
</evidence>
<keyword evidence="3" id="KW-0012">Acyltransferase</keyword>
<keyword evidence="1" id="KW-0472">Membrane</keyword>
<feature type="transmembrane region" description="Helical" evidence="1">
    <location>
        <begin position="145"/>
        <end position="161"/>
    </location>
</feature>